<accession>E8R3X7</accession>
<name>E8R3X7_ISOPI</name>
<gene>
    <name evidence="2" type="ordered locus">Isop_3143</name>
</gene>
<keyword evidence="2" id="KW-0067">ATP-binding</keyword>
<dbReference type="KEGG" id="ipa:Isop_3143"/>
<protein>
    <submittedName>
        <fullName evidence="2">ABC transporter, ATP-binding protein</fullName>
    </submittedName>
</protein>
<dbReference type="InParanoid" id="E8R3X7"/>
<dbReference type="EMBL" id="CP002353">
    <property type="protein sequence ID" value="ADV63707.1"/>
    <property type="molecule type" value="Genomic_DNA"/>
</dbReference>
<organism evidence="2 3">
    <name type="scientific">Isosphaera pallida (strain ATCC 43644 / DSM 9630 / IS1B)</name>
    <dbReference type="NCBI Taxonomy" id="575540"/>
    <lineage>
        <taxon>Bacteria</taxon>
        <taxon>Pseudomonadati</taxon>
        <taxon>Planctomycetota</taxon>
        <taxon>Planctomycetia</taxon>
        <taxon>Isosphaerales</taxon>
        <taxon>Isosphaeraceae</taxon>
        <taxon>Isosphaera</taxon>
    </lineage>
</organism>
<evidence type="ECO:0000313" key="2">
    <source>
        <dbReference type="EMBL" id="ADV63707.1"/>
    </source>
</evidence>
<evidence type="ECO:0000313" key="3">
    <source>
        <dbReference type="Proteomes" id="UP000008631"/>
    </source>
</evidence>
<proteinExistence type="predicted"/>
<dbReference type="GO" id="GO:0005524">
    <property type="term" value="F:ATP binding"/>
    <property type="evidence" value="ECO:0007669"/>
    <property type="project" value="UniProtKB-KW"/>
</dbReference>
<dbReference type="Proteomes" id="UP000008631">
    <property type="component" value="Chromosome"/>
</dbReference>
<feature type="region of interest" description="Disordered" evidence="1">
    <location>
        <begin position="1"/>
        <end position="20"/>
    </location>
</feature>
<keyword evidence="3" id="KW-1185">Reference proteome</keyword>
<evidence type="ECO:0000256" key="1">
    <source>
        <dbReference type="SAM" id="MobiDB-lite"/>
    </source>
</evidence>
<dbReference type="HOGENOM" id="CLU_2569239_0_0_0"/>
<dbReference type="AlphaFoldDB" id="E8R3X7"/>
<keyword evidence="2" id="KW-0547">Nucleotide-binding</keyword>
<sequence>MLNVNVDVSEPPTAQAKPRSAFRGLRAARLAWLDFKARPRRKIWSSILVGEDRTRQTDSQADRLGGVERENGVFVAGGGIG</sequence>
<reference evidence="2 3" key="2">
    <citation type="journal article" date="2011" name="Stand. Genomic Sci.">
        <title>Complete genome sequence of Isosphaera pallida type strain (IS1B).</title>
        <authorList>
            <consortium name="US DOE Joint Genome Institute (JGI-PGF)"/>
            <person name="Goker M."/>
            <person name="Cleland D."/>
            <person name="Saunders E."/>
            <person name="Lapidus A."/>
            <person name="Nolan M."/>
            <person name="Lucas S."/>
            <person name="Hammon N."/>
            <person name="Deshpande S."/>
            <person name="Cheng J.F."/>
            <person name="Tapia R."/>
            <person name="Han C."/>
            <person name="Goodwin L."/>
            <person name="Pitluck S."/>
            <person name="Liolios K."/>
            <person name="Pagani I."/>
            <person name="Ivanova N."/>
            <person name="Mavromatis K."/>
            <person name="Pati A."/>
            <person name="Chen A."/>
            <person name="Palaniappan K."/>
            <person name="Land M."/>
            <person name="Hauser L."/>
            <person name="Chang Y.J."/>
            <person name="Jeffries C.D."/>
            <person name="Detter J.C."/>
            <person name="Beck B."/>
            <person name="Woyke T."/>
            <person name="Bristow J."/>
            <person name="Eisen J.A."/>
            <person name="Markowitz V."/>
            <person name="Hugenholtz P."/>
            <person name="Kyrpides N.C."/>
            <person name="Klenk H.P."/>
        </authorList>
    </citation>
    <scope>NUCLEOTIDE SEQUENCE [LARGE SCALE GENOMIC DNA]</scope>
    <source>
        <strain evidence="3">ATCC 43644 / DSM 9630 / IS1B</strain>
    </source>
</reference>
<reference key="1">
    <citation type="submission" date="2010-11" db="EMBL/GenBank/DDBJ databases">
        <title>The complete sequence of chromosome of Isophaera pallida ATCC 43644.</title>
        <authorList>
            <consortium name="US DOE Joint Genome Institute (JGI-PGF)"/>
            <person name="Lucas S."/>
            <person name="Copeland A."/>
            <person name="Lapidus A."/>
            <person name="Bruce D."/>
            <person name="Goodwin L."/>
            <person name="Pitluck S."/>
            <person name="Kyrpides N."/>
            <person name="Mavromatis K."/>
            <person name="Pagani I."/>
            <person name="Ivanova N."/>
            <person name="Saunders E."/>
            <person name="Brettin T."/>
            <person name="Detter J.C."/>
            <person name="Han C."/>
            <person name="Tapia R."/>
            <person name="Land M."/>
            <person name="Hauser L."/>
            <person name="Markowitz V."/>
            <person name="Cheng J.-F."/>
            <person name="Hugenholtz P."/>
            <person name="Woyke T."/>
            <person name="Wu D."/>
            <person name="Eisen J.A."/>
        </authorList>
    </citation>
    <scope>NUCLEOTIDE SEQUENCE</scope>
    <source>
        <strain>ATCC 43644</strain>
    </source>
</reference>